<comment type="subcellular location">
    <subcellularLocation>
        <location evidence="1">Membrane</location>
        <topology evidence="1">Single-pass membrane protein</topology>
    </subcellularLocation>
</comment>
<dbReference type="FunFam" id="2.60.40.10:FF:002026">
    <property type="entry name" value="Prostaglandin F2 receptor inhibitor"/>
    <property type="match status" value="1"/>
</dbReference>
<evidence type="ECO:0000256" key="2">
    <source>
        <dbReference type="ARBA" id="ARBA00022692"/>
    </source>
</evidence>
<keyword evidence="7" id="KW-1015">Disulfide bond</keyword>
<evidence type="ECO:0000256" key="8">
    <source>
        <dbReference type="ARBA" id="ARBA00023319"/>
    </source>
</evidence>
<feature type="domain" description="Ig-like" evidence="11">
    <location>
        <begin position="405"/>
        <end position="534"/>
    </location>
</feature>
<sequence length="869" mass="94395">MENAFFRFLILTLTFGWVHGRVVKVPEGPLIRVEGQAVSVRCDVSDYEGPREQDFEWKVARGGRSLQLVSTFDPSYSDPSMQDRVDSGDIAVARLADDTVELRIRSVQAADGGVYSCSTISTDSVISGNYEADVELKVIKDSVKVSPTTPPAVIPEGGSLELRCSVSRDITQHTYLSVIWSVRKGATSEDILTFDPERGVTTGSSFRQRYADGCLRLDLQGRGAYGLIMNGALPGDQGVYVCTAREWALEKGGTWQKILERSADMGEVRVTPTAQSLKVTLEKNSTLSVDDTLNLTCSVAADGLAALSLEVEWLVSPASGGGAAGPRVLVRVGQDGVVMNTSPLVGVSRLGVGVFGLVLHGVDQSASGLHSCRVRAWVRQSSGDWHQAAEKTSNLVQVQVILIEPEFNVALHDISNPQFSGDLAELECQVTEVSRLQGGQLGVSWHYTEVMPADLPTSTHYIAALDKQGNLKAEDRYRERVEKGLLILSRVEPNTFKLNLLQAWDSDMGAYFCTVSAWTHTRGGGWAKAKEVVSNPLTIHWTPKKPKLSVTAESPKLASSAGSTFEMRCQVTGENLQNPEYSVLIQVEETGGKTREILSLSPDSVLQLEEWNDQGREDSVVLEKTGPVQFRFRLYGVQVSDRGSYSCSVTAHTRGPGNAWTPAISAESNKVLISFTDTGPAFNVSIHSEKSSIFPGETAKIECTMTVQGASLDTADMSYEVRWYKSNVPSMGSAALLGSMDRWGVVRKSPGNGSSDCSLERMDAWRFRLSIHSAQDIDSGEYHCSGTPWIRSPAGTWTRGQDLTSSSVFLSVNLALWDSLKLPLLYGVAASLGAGLLSLLLGWVCARCCCQNATHSPRSHNGLMDLEMD</sequence>
<feature type="signal peptide" evidence="10">
    <location>
        <begin position="1"/>
        <end position="20"/>
    </location>
</feature>
<feature type="domain" description="Ig-like" evidence="11">
    <location>
        <begin position="147"/>
        <end position="260"/>
    </location>
</feature>
<reference evidence="12" key="1">
    <citation type="submission" date="2021-01" db="EMBL/GenBank/DDBJ databases">
        <authorList>
            <person name="Zahm M."/>
            <person name="Roques C."/>
            <person name="Cabau C."/>
            <person name="Klopp C."/>
            <person name="Donnadieu C."/>
            <person name="Jouanno E."/>
            <person name="Lampietro C."/>
            <person name="Louis A."/>
            <person name="Herpin A."/>
            <person name="Echchiki A."/>
            <person name="Berthelot C."/>
            <person name="Parey E."/>
            <person name="Roest-Crollius H."/>
            <person name="Braasch I."/>
            <person name="Postlethwait J."/>
            <person name="Bobe J."/>
            <person name="Montfort J."/>
            <person name="Bouchez O."/>
            <person name="Begum T."/>
            <person name="Mejri S."/>
            <person name="Adams A."/>
            <person name="Chen W.-J."/>
            <person name="Guiguen Y."/>
        </authorList>
    </citation>
    <scope>NUCLEOTIDE SEQUENCE</scope>
    <source>
        <strain evidence="12">YG-15Mar2019-1</strain>
        <tissue evidence="12">Brain</tissue>
    </source>
</reference>
<evidence type="ECO:0000313" key="12">
    <source>
        <dbReference type="EMBL" id="KAG7467554.1"/>
    </source>
</evidence>
<gene>
    <name evidence="12" type="ORF">MATL_G00154970</name>
</gene>
<dbReference type="SMART" id="SM00409">
    <property type="entry name" value="IG"/>
    <property type="match status" value="6"/>
</dbReference>
<keyword evidence="8" id="KW-0393">Immunoglobulin domain</keyword>
<dbReference type="GO" id="GO:0016020">
    <property type="term" value="C:membrane"/>
    <property type="evidence" value="ECO:0007669"/>
    <property type="project" value="UniProtKB-SubCell"/>
</dbReference>
<organism evidence="12 13">
    <name type="scientific">Megalops atlanticus</name>
    <name type="common">Tarpon</name>
    <name type="synonym">Clupea gigantea</name>
    <dbReference type="NCBI Taxonomy" id="7932"/>
    <lineage>
        <taxon>Eukaryota</taxon>
        <taxon>Metazoa</taxon>
        <taxon>Chordata</taxon>
        <taxon>Craniata</taxon>
        <taxon>Vertebrata</taxon>
        <taxon>Euteleostomi</taxon>
        <taxon>Actinopterygii</taxon>
        <taxon>Neopterygii</taxon>
        <taxon>Teleostei</taxon>
        <taxon>Elopiformes</taxon>
        <taxon>Megalopidae</taxon>
        <taxon>Megalops</taxon>
    </lineage>
</organism>
<dbReference type="InterPro" id="IPR007110">
    <property type="entry name" value="Ig-like_dom"/>
</dbReference>
<dbReference type="Pfam" id="PF07686">
    <property type="entry name" value="V-set"/>
    <property type="match status" value="1"/>
</dbReference>
<dbReference type="InterPro" id="IPR013783">
    <property type="entry name" value="Ig-like_fold"/>
</dbReference>
<name>A0A9D3PSU5_MEGAT</name>
<protein>
    <recommendedName>
        <fullName evidence="11">Ig-like domain-containing protein</fullName>
    </recommendedName>
</protein>
<feature type="chain" id="PRO_5038498224" description="Ig-like domain-containing protein" evidence="10">
    <location>
        <begin position="21"/>
        <end position="869"/>
    </location>
</feature>
<feature type="domain" description="Ig-like" evidence="11">
    <location>
        <begin position="20"/>
        <end position="127"/>
    </location>
</feature>
<dbReference type="SMART" id="SM00406">
    <property type="entry name" value="IGv"/>
    <property type="match status" value="1"/>
</dbReference>
<evidence type="ECO:0000256" key="9">
    <source>
        <dbReference type="SAM" id="Phobius"/>
    </source>
</evidence>
<keyword evidence="13" id="KW-1185">Reference proteome</keyword>
<feature type="domain" description="Ig-like" evidence="11">
    <location>
        <begin position="272"/>
        <end position="374"/>
    </location>
</feature>
<evidence type="ECO:0000256" key="5">
    <source>
        <dbReference type="ARBA" id="ARBA00022989"/>
    </source>
</evidence>
<dbReference type="FunFam" id="2.60.40.10:FF:000191">
    <property type="entry name" value="Immunoglobulin superfamily member 3"/>
    <property type="match status" value="1"/>
</dbReference>
<dbReference type="PANTHER" id="PTHR12207">
    <property type="entry name" value="V-SET AND TRANSMEMBRANE DOMAIN-CONTAINING PROTEIN"/>
    <property type="match status" value="1"/>
</dbReference>
<feature type="domain" description="Ig-like" evidence="11">
    <location>
        <begin position="546"/>
        <end position="665"/>
    </location>
</feature>
<keyword evidence="4" id="KW-0677">Repeat</keyword>
<proteinExistence type="predicted"/>
<keyword evidence="3 10" id="KW-0732">Signal</keyword>
<evidence type="ECO:0000256" key="10">
    <source>
        <dbReference type="SAM" id="SignalP"/>
    </source>
</evidence>
<dbReference type="SUPFAM" id="SSF48726">
    <property type="entry name" value="Immunoglobulin"/>
    <property type="match status" value="4"/>
</dbReference>
<dbReference type="InterPro" id="IPR003599">
    <property type="entry name" value="Ig_sub"/>
</dbReference>
<keyword evidence="6 9" id="KW-0472">Membrane</keyword>
<feature type="transmembrane region" description="Helical" evidence="9">
    <location>
        <begin position="824"/>
        <end position="846"/>
    </location>
</feature>
<evidence type="ECO:0000256" key="3">
    <source>
        <dbReference type="ARBA" id="ARBA00022729"/>
    </source>
</evidence>
<keyword evidence="5 9" id="KW-1133">Transmembrane helix</keyword>
<dbReference type="InterPro" id="IPR013106">
    <property type="entry name" value="Ig_V-set"/>
</dbReference>
<dbReference type="PROSITE" id="PS50835">
    <property type="entry name" value="IG_LIKE"/>
    <property type="match status" value="6"/>
</dbReference>
<dbReference type="InterPro" id="IPR036179">
    <property type="entry name" value="Ig-like_dom_sf"/>
</dbReference>
<keyword evidence="2 9" id="KW-0812">Transmembrane</keyword>
<evidence type="ECO:0000256" key="6">
    <source>
        <dbReference type="ARBA" id="ARBA00023136"/>
    </source>
</evidence>
<evidence type="ECO:0000259" key="11">
    <source>
        <dbReference type="PROSITE" id="PS50835"/>
    </source>
</evidence>
<dbReference type="InterPro" id="IPR051102">
    <property type="entry name" value="IgSF_V-set/TM_domain"/>
</dbReference>
<evidence type="ECO:0000256" key="4">
    <source>
        <dbReference type="ARBA" id="ARBA00022737"/>
    </source>
</evidence>
<evidence type="ECO:0000256" key="1">
    <source>
        <dbReference type="ARBA" id="ARBA00004167"/>
    </source>
</evidence>
<dbReference type="OrthoDB" id="9873136at2759"/>
<dbReference type="Proteomes" id="UP001046870">
    <property type="component" value="Chromosome 12"/>
</dbReference>
<dbReference type="AlphaFoldDB" id="A0A9D3PSU5"/>
<dbReference type="Gene3D" id="2.60.40.10">
    <property type="entry name" value="Immunoglobulins"/>
    <property type="match status" value="5"/>
</dbReference>
<dbReference type="EMBL" id="JAFDVH010000012">
    <property type="protein sequence ID" value="KAG7467554.1"/>
    <property type="molecule type" value="Genomic_DNA"/>
</dbReference>
<accession>A0A9D3PSU5</accession>
<feature type="domain" description="Ig-like" evidence="11">
    <location>
        <begin position="680"/>
        <end position="784"/>
    </location>
</feature>
<evidence type="ECO:0000313" key="13">
    <source>
        <dbReference type="Proteomes" id="UP001046870"/>
    </source>
</evidence>
<evidence type="ECO:0000256" key="7">
    <source>
        <dbReference type="ARBA" id="ARBA00023157"/>
    </source>
</evidence>
<comment type="caution">
    <text evidence="12">The sequence shown here is derived from an EMBL/GenBank/DDBJ whole genome shotgun (WGS) entry which is preliminary data.</text>
</comment>
<dbReference type="PANTHER" id="PTHR12207:SF3">
    <property type="entry name" value="PROSTAGLANDIN F2 RECEPTOR NEGATIVE REGULATOR"/>
    <property type="match status" value="1"/>
</dbReference>